<dbReference type="AlphaFoldDB" id="A0A453T4M5"/>
<organism evidence="1 2">
    <name type="scientific">Aegilops tauschii subsp. strangulata</name>
    <name type="common">Goatgrass</name>
    <dbReference type="NCBI Taxonomy" id="200361"/>
    <lineage>
        <taxon>Eukaryota</taxon>
        <taxon>Viridiplantae</taxon>
        <taxon>Streptophyta</taxon>
        <taxon>Embryophyta</taxon>
        <taxon>Tracheophyta</taxon>
        <taxon>Spermatophyta</taxon>
        <taxon>Magnoliopsida</taxon>
        <taxon>Liliopsida</taxon>
        <taxon>Poales</taxon>
        <taxon>Poaceae</taxon>
        <taxon>BOP clade</taxon>
        <taxon>Pooideae</taxon>
        <taxon>Triticodae</taxon>
        <taxon>Triticeae</taxon>
        <taxon>Triticinae</taxon>
        <taxon>Aegilops</taxon>
    </lineage>
</organism>
<dbReference type="Proteomes" id="UP000015105">
    <property type="component" value="Chromosome 7D"/>
</dbReference>
<dbReference type="Gramene" id="AET7Gv21236300.1">
    <property type="protein sequence ID" value="AET7Gv21236300.1"/>
    <property type="gene ID" value="AET7Gv21236300"/>
</dbReference>
<dbReference type="EnsemblPlants" id="AET7Gv21236300.1">
    <property type="protein sequence ID" value="AET7Gv21236300.1"/>
    <property type="gene ID" value="AET7Gv21236300"/>
</dbReference>
<sequence>MQKFQRSPLKSFRMPGKTVFYNNARFQYQIQYLASNNLFGTEFWHGYRTEHNLSEPTLHFHGMLQHSISLYAFIDCWWVHSFWNSYW</sequence>
<reference evidence="2" key="2">
    <citation type="journal article" date="2017" name="Nat. Plants">
        <title>The Aegilops tauschii genome reveals multiple impacts of transposons.</title>
        <authorList>
            <person name="Zhao G."/>
            <person name="Zou C."/>
            <person name="Li K."/>
            <person name="Wang K."/>
            <person name="Li T."/>
            <person name="Gao L."/>
            <person name="Zhang X."/>
            <person name="Wang H."/>
            <person name="Yang Z."/>
            <person name="Liu X."/>
            <person name="Jiang W."/>
            <person name="Mao L."/>
            <person name="Kong X."/>
            <person name="Jiao Y."/>
            <person name="Jia J."/>
        </authorList>
    </citation>
    <scope>NUCLEOTIDE SEQUENCE [LARGE SCALE GENOMIC DNA]</scope>
    <source>
        <strain evidence="2">cv. AL8/78</strain>
    </source>
</reference>
<reference evidence="2" key="1">
    <citation type="journal article" date="2014" name="Science">
        <title>Ancient hybridizations among the ancestral genomes of bread wheat.</title>
        <authorList>
            <consortium name="International Wheat Genome Sequencing Consortium,"/>
            <person name="Marcussen T."/>
            <person name="Sandve S.R."/>
            <person name="Heier L."/>
            <person name="Spannagl M."/>
            <person name="Pfeifer M."/>
            <person name="Jakobsen K.S."/>
            <person name="Wulff B.B."/>
            <person name="Steuernagel B."/>
            <person name="Mayer K.F."/>
            <person name="Olsen O.A."/>
        </authorList>
    </citation>
    <scope>NUCLEOTIDE SEQUENCE [LARGE SCALE GENOMIC DNA]</scope>
    <source>
        <strain evidence="2">cv. AL8/78</strain>
    </source>
</reference>
<evidence type="ECO:0000313" key="2">
    <source>
        <dbReference type="Proteomes" id="UP000015105"/>
    </source>
</evidence>
<reference evidence="1" key="5">
    <citation type="journal article" date="2021" name="G3 (Bethesda)">
        <title>Aegilops tauschii genome assembly Aet v5.0 features greater sequence contiguity and improved annotation.</title>
        <authorList>
            <person name="Wang L."/>
            <person name="Zhu T."/>
            <person name="Rodriguez J.C."/>
            <person name="Deal K.R."/>
            <person name="Dubcovsky J."/>
            <person name="McGuire P.E."/>
            <person name="Lux T."/>
            <person name="Spannagl M."/>
            <person name="Mayer K.F.X."/>
            <person name="Baldrich P."/>
            <person name="Meyers B.C."/>
            <person name="Huo N."/>
            <person name="Gu Y.Q."/>
            <person name="Zhou H."/>
            <person name="Devos K.M."/>
            <person name="Bennetzen J.L."/>
            <person name="Unver T."/>
            <person name="Budak H."/>
            <person name="Gulick P.J."/>
            <person name="Galiba G."/>
            <person name="Kalapos B."/>
            <person name="Nelson D.R."/>
            <person name="Li P."/>
            <person name="You F.M."/>
            <person name="Luo M.C."/>
            <person name="Dvorak J."/>
        </authorList>
    </citation>
    <scope>NUCLEOTIDE SEQUENCE [LARGE SCALE GENOMIC DNA]</scope>
    <source>
        <strain evidence="1">cv. AL8/78</strain>
    </source>
</reference>
<reference evidence="1" key="4">
    <citation type="submission" date="2019-03" db="UniProtKB">
        <authorList>
            <consortium name="EnsemblPlants"/>
        </authorList>
    </citation>
    <scope>IDENTIFICATION</scope>
</reference>
<accession>A0A453T4M5</accession>
<protein>
    <submittedName>
        <fullName evidence="1">Uncharacterized protein</fullName>
    </submittedName>
</protein>
<evidence type="ECO:0000313" key="1">
    <source>
        <dbReference type="EnsemblPlants" id="AET7Gv21236300.1"/>
    </source>
</evidence>
<name>A0A453T4M5_AEGTS</name>
<proteinExistence type="predicted"/>
<reference evidence="1" key="3">
    <citation type="journal article" date="2017" name="Nature">
        <title>Genome sequence of the progenitor of the wheat D genome Aegilops tauschii.</title>
        <authorList>
            <person name="Luo M.C."/>
            <person name="Gu Y.Q."/>
            <person name="Puiu D."/>
            <person name="Wang H."/>
            <person name="Twardziok S.O."/>
            <person name="Deal K.R."/>
            <person name="Huo N."/>
            <person name="Zhu T."/>
            <person name="Wang L."/>
            <person name="Wang Y."/>
            <person name="McGuire P.E."/>
            <person name="Liu S."/>
            <person name="Long H."/>
            <person name="Ramasamy R.K."/>
            <person name="Rodriguez J.C."/>
            <person name="Van S.L."/>
            <person name="Yuan L."/>
            <person name="Wang Z."/>
            <person name="Xia Z."/>
            <person name="Xiao L."/>
            <person name="Anderson O.D."/>
            <person name="Ouyang S."/>
            <person name="Liang Y."/>
            <person name="Zimin A.V."/>
            <person name="Pertea G."/>
            <person name="Qi P."/>
            <person name="Bennetzen J.L."/>
            <person name="Dai X."/>
            <person name="Dawson M.W."/>
            <person name="Muller H.G."/>
            <person name="Kugler K."/>
            <person name="Rivarola-Duarte L."/>
            <person name="Spannagl M."/>
            <person name="Mayer K.F.X."/>
            <person name="Lu F.H."/>
            <person name="Bevan M.W."/>
            <person name="Leroy P."/>
            <person name="Li P."/>
            <person name="You F.M."/>
            <person name="Sun Q."/>
            <person name="Liu Z."/>
            <person name="Lyons E."/>
            <person name="Wicker T."/>
            <person name="Salzberg S.L."/>
            <person name="Devos K.M."/>
            <person name="Dvorak J."/>
        </authorList>
    </citation>
    <scope>NUCLEOTIDE SEQUENCE [LARGE SCALE GENOMIC DNA]</scope>
    <source>
        <strain evidence="1">cv. AL8/78</strain>
    </source>
</reference>
<keyword evidence="2" id="KW-1185">Reference proteome</keyword>